<dbReference type="KEGG" id="phao:HF685_12785"/>
<evidence type="ECO:0000313" key="1">
    <source>
        <dbReference type="EMBL" id="QJB70055.1"/>
    </source>
</evidence>
<dbReference type="PANTHER" id="PTHR39456">
    <property type="entry name" value="METAL-DEPENDENT HYDROLASE"/>
    <property type="match status" value="1"/>
</dbReference>
<dbReference type="Pfam" id="PF10118">
    <property type="entry name" value="Metal_hydrol"/>
    <property type="match status" value="1"/>
</dbReference>
<dbReference type="AlphaFoldDB" id="A0A6H2DQ14"/>
<accession>A0A6H2DQ14</accession>
<protein>
    <submittedName>
        <fullName evidence="1">Metal-dependent hydrolase</fullName>
    </submittedName>
</protein>
<dbReference type="PIRSF" id="PIRSF007580">
    <property type="entry name" value="UCP07580"/>
    <property type="match status" value="1"/>
</dbReference>
<organism evidence="1 2">
    <name type="scientific">Parasphingorhabdus halotolerans</name>
    <dbReference type="NCBI Taxonomy" id="2725558"/>
    <lineage>
        <taxon>Bacteria</taxon>
        <taxon>Pseudomonadati</taxon>
        <taxon>Pseudomonadota</taxon>
        <taxon>Alphaproteobacteria</taxon>
        <taxon>Sphingomonadales</taxon>
        <taxon>Sphingomonadaceae</taxon>
        <taxon>Parasphingorhabdus</taxon>
    </lineage>
</organism>
<dbReference type="InterPro" id="IPR016516">
    <property type="entry name" value="UCP07580"/>
</dbReference>
<reference evidence="1 2" key="1">
    <citation type="submission" date="2020-04" db="EMBL/GenBank/DDBJ databases">
        <title>Genome sequence for Sphingorhabdus sp. strain M1.</title>
        <authorList>
            <person name="Park S.-J."/>
        </authorList>
    </citation>
    <scope>NUCLEOTIDE SEQUENCE [LARGE SCALE GENOMIC DNA]</scope>
    <source>
        <strain evidence="1 2">JK6</strain>
    </source>
</reference>
<dbReference type="Proteomes" id="UP000501600">
    <property type="component" value="Chromosome"/>
</dbReference>
<proteinExistence type="predicted"/>
<sequence length="320" mass="37337">MKNLTVNQSRTDLPNEISGSATPLDLLIQSRNRHFSGAEIENRHWVGGDPIGTAFYNALSVTFPRGERFFMDVLRGFRNRTPEKLRREITAFIHQEAVHSREHACFNQQLTDSDYDLSKLEQTMNSVMDRIADMPEIDQLAATTCLEHITAIIAKELIANPAHLDHADDEQRKMWLWHASEEIEHKGVAYDTWLHATRDWSRWQRWKKKTLFMLKISKGFTKNRIKGMLELLRQDGITGLRAWTGVLHYALIGPAPFRRTLLPWLQFFKPGFHPWDIDDRYLIQLAESEYEAAILDQPEENDNVTVFDERRKSDRLRKVA</sequence>
<name>A0A6H2DQ14_9SPHN</name>
<dbReference type="PANTHER" id="PTHR39456:SF1">
    <property type="entry name" value="METAL-DEPENDENT HYDROLASE"/>
    <property type="match status" value="1"/>
</dbReference>
<keyword evidence="1" id="KW-0378">Hydrolase</keyword>
<keyword evidence="2" id="KW-1185">Reference proteome</keyword>
<dbReference type="EMBL" id="CP051217">
    <property type="protein sequence ID" value="QJB70055.1"/>
    <property type="molecule type" value="Genomic_DNA"/>
</dbReference>
<gene>
    <name evidence="1" type="ORF">HF685_12785</name>
</gene>
<dbReference type="RefSeq" id="WP_168820323.1">
    <property type="nucleotide sequence ID" value="NZ_CP051217.1"/>
</dbReference>
<dbReference type="GO" id="GO:0016787">
    <property type="term" value="F:hydrolase activity"/>
    <property type="evidence" value="ECO:0007669"/>
    <property type="project" value="UniProtKB-KW"/>
</dbReference>
<evidence type="ECO:0000313" key="2">
    <source>
        <dbReference type="Proteomes" id="UP000501600"/>
    </source>
</evidence>